<feature type="compositionally biased region" description="Basic and acidic residues" evidence="3">
    <location>
        <begin position="159"/>
        <end position="170"/>
    </location>
</feature>
<dbReference type="InterPro" id="IPR050227">
    <property type="entry name" value="Rab"/>
</dbReference>
<gene>
    <name evidence="4" type="ORF">DSTB1V02_LOCUS12669</name>
</gene>
<dbReference type="PROSITE" id="PS51419">
    <property type="entry name" value="RAB"/>
    <property type="match status" value="1"/>
</dbReference>
<evidence type="ECO:0000256" key="3">
    <source>
        <dbReference type="SAM" id="MobiDB-lite"/>
    </source>
</evidence>
<dbReference type="PANTHER" id="PTHR47977">
    <property type="entry name" value="RAS-RELATED PROTEIN RAB"/>
    <property type="match status" value="1"/>
</dbReference>
<accession>A0A7R9AF16</accession>
<dbReference type="GO" id="GO:0005525">
    <property type="term" value="F:GTP binding"/>
    <property type="evidence" value="ECO:0007669"/>
    <property type="project" value="UniProtKB-KW"/>
</dbReference>
<dbReference type="Gene3D" id="3.40.50.300">
    <property type="entry name" value="P-loop containing nucleotide triphosphate hydrolases"/>
    <property type="match status" value="1"/>
</dbReference>
<dbReference type="AlphaFoldDB" id="A0A7R9AF16"/>
<dbReference type="InterPro" id="IPR027417">
    <property type="entry name" value="P-loop_NTPase"/>
</dbReference>
<evidence type="ECO:0000313" key="5">
    <source>
        <dbReference type="Proteomes" id="UP000677054"/>
    </source>
</evidence>
<dbReference type="SUPFAM" id="SSF52540">
    <property type="entry name" value="P-loop containing nucleoside triphosphate hydrolases"/>
    <property type="match status" value="1"/>
</dbReference>
<name>A0A7R9AF16_9CRUS</name>
<evidence type="ECO:0000256" key="2">
    <source>
        <dbReference type="ARBA" id="ARBA00023134"/>
    </source>
</evidence>
<organism evidence="4">
    <name type="scientific">Darwinula stevensoni</name>
    <dbReference type="NCBI Taxonomy" id="69355"/>
    <lineage>
        <taxon>Eukaryota</taxon>
        <taxon>Metazoa</taxon>
        <taxon>Ecdysozoa</taxon>
        <taxon>Arthropoda</taxon>
        <taxon>Crustacea</taxon>
        <taxon>Oligostraca</taxon>
        <taxon>Ostracoda</taxon>
        <taxon>Podocopa</taxon>
        <taxon>Podocopida</taxon>
        <taxon>Darwinulocopina</taxon>
        <taxon>Darwinuloidea</taxon>
        <taxon>Darwinulidae</taxon>
        <taxon>Darwinula</taxon>
    </lineage>
</organism>
<proteinExistence type="predicted"/>
<dbReference type="EMBL" id="LR904544">
    <property type="protein sequence ID" value="CAD7252918.1"/>
    <property type="molecule type" value="Genomic_DNA"/>
</dbReference>
<dbReference type="Proteomes" id="UP000677054">
    <property type="component" value="Unassembled WGS sequence"/>
</dbReference>
<dbReference type="OrthoDB" id="9989112at2759"/>
<keyword evidence="2" id="KW-0342">GTP-binding</keyword>
<sequence>MNLLQIWDTAGQERFRTITQSYYRSANGVILVYDISKRSSFLSLQRWIDEVRKYTTEALHMVLIVVWNVSRPTRTAKVDPLQTEAYCRIRPVPPTLSDASPDSEVLLAEPARGETSTDSPIWDSGLGVKSGVEWSQGEGVVAALATWRRTCDQSDTCRSSEEESSIRREPSIIFVGRRGS</sequence>
<protein>
    <recommendedName>
        <fullName evidence="6">Ras-related protein Rab-43</fullName>
    </recommendedName>
</protein>
<evidence type="ECO:0000313" key="4">
    <source>
        <dbReference type="EMBL" id="CAD7252918.1"/>
    </source>
</evidence>
<reference evidence="4" key="1">
    <citation type="submission" date="2020-11" db="EMBL/GenBank/DDBJ databases">
        <authorList>
            <person name="Tran Van P."/>
        </authorList>
    </citation>
    <scope>NUCLEOTIDE SEQUENCE</scope>
</reference>
<keyword evidence="5" id="KW-1185">Reference proteome</keyword>
<evidence type="ECO:0008006" key="6">
    <source>
        <dbReference type="Google" id="ProtNLM"/>
    </source>
</evidence>
<dbReference type="GO" id="GO:0003924">
    <property type="term" value="F:GTPase activity"/>
    <property type="evidence" value="ECO:0007669"/>
    <property type="project" value="InterPro"/>
</dbReference>
<evidence type="ECO:0000256" key="1">
    <source>
        <dbReference type="ARBA" id="ARBA00022741"/>
    </source>
</evidence>
<keyword evidence="1" id="KW-0547">Nucleotide-binding</keyword>
<dbReference type="CDD" id="cd00154">
    <property type="entry name" value="Rab"/>
    <property type="match status" value="1"/>
</dbReference>
<dbReference type="Pfam" id="PF00071">
    <property type="entry name" value="Ras"/>
    <property type="match status" value="1"/>
</dbReference>
<feature type="region of interest" description="Disordered" evidence="3">
    <location>
        <begin position="159"/>
        <end position="180"/>
    </location>
</feature>
<dbReference type="InterPro" id="IPR001806">
    <property type="entry name" value="Small_GTPase"/>
</dbReference>
<dbReference type="FunFam" id="3.40.50.300:FF:001447">
    <property type="entry name" value="Ras-related protein Rab-1B"/>
    <property type="match status" value="1"/>
</dbReference>
<dbReference type="SMART" id="SM00175">
    <property type="entry name" value="RAB"/>
    <property type="match status" value="1"/>
</dbReference>
<dbReference type="EMBL" id="CAJPEV010005027">
    <property type="protein sequence ID" value="CAG0902652.1"/>
    <property type="molecule type" value="Genomic_DNA"/>
</dbReference>